<accession>A0A1Z1MUC7</accession>
<keyword evidence="1" id="KW-0812">Transmembrane</keyword>
<keyword evidence="1" id="KW-0472">Membrane</keyword>
<name>A0A1Z1MUC7_9FLOR</name>
<reference evidence="2" key="1">
    <citation type="journal article" date="2017" name="J. Phycol.">
        <title>Analysis of chloroplast genomes and a supermatrix inform reclassification of the Rhodomelaceae (Rhodophyta).</title>
        <authorList>
            <person name="Diaz-Tapia P."/>
            <person name="Maggs C.A."/>
            <person name="West J.A."/>
            <person name="Verbruggen H."/>
        </authorList>
    </citation>
    <scope>NUCLEOTIDE SEQUENCE</scope>
    <source>
        <strain evidence="2">PD1825</strain>
    </source>
</reference>
<keyword evidence="1" id="KW-1133">Transmembrane helix</keyword>
<evidence type="ECO:0000313" key="2">
    <source>
        <dbReference type="EMBL" id="ARW69707.1"/>
    </source>
</evidence>
<organism evidence="2">
    <name type="scientific">Tolypiocladia glomerulata</name>
    <dbReference type="NCBI Taxonomy" id="860646"/>
    <lineage>
        <taxon>Eukaryota</taxon>
        <taxon>Rhodophyta</taxon>
        <taxon>Florideophyceae</taxon>
        <taxon>Rhodymeniophycidae</taxon>
        <taxon>Ceramiales</taxon>
        <taxon>Rhodomelaceae</taxon>
        <taxon>Polysiphonioideae</taxon>
        <taxon>Tolypiocladia</taxon>
    </lineage>
</organism>
<keyword evidence="2" id="KW-0150">Chloroplast</keyword>
<keyword evidence="2" id="KW-0934">Plastid</keyword>
<dbReference type="GeneID" id="33362423"/>
<dbReference type="AlphaFoldDB" id="A0A1Z1MUC7"/>
<gene>
    <name evidence="2" type="primary">ConsOrf2</name>
</gene>
<sequence length="88" mass="10548">MDNGYFTLRIVNNNFIEVYYFFRIHNYSGNFAYPICFFINTKNFTAIILLFSLSIRFSKSSTENKMYLGKEIFKALITLKLKQRYVQD</sequence>
<geneLocation type="chloroplast" evidence="2"/>
<evidence type="ECO:0000256" key="1">
    <source>
        <dbReference type="SAM" id="Phobius"/>
    </source>
</evidence>
<protein>
    <submittedName>
        <fullName evidence="2">Uncharacterized protein</fullName>
    </submittedName>
</protein>
<dbReference type="EMBL" id="MF101467">
    <property type="protein sequence ID" value="ARW69707.1"/>
    <property type="molecule type" value="Genomic_DNA"/>
</dbReference>
<feature type="transmembrane region" description="Helical" evidence="1">
    <location>
        <begin position="31"/>
        <end position="55"/>
    </location>
</feature>
<dbReference type="RefSeq" id="YP_009399888.1">
    <property type="nucleotide sequence ID" value="NC_035299.1"/>
</dbReference>
<proteinExistence type="predicted"/>